<evidence type="ECO:0000256" key="1">
    <source>
        <dbReference type="SAM" id="MobiDB-lite"/>
    </source>
</evidence>
<feature type="region of interest" description="Disordered" evidence="1">
    <location>
        <begin position="241"/>
        <end position="302"/>
    </location>
</feature>
<dbReference type="PANTHER" id="PTHR38046:SF1">
    <property type="entry name" value="CRYPTIC LOCI REGULATOR 2"/>
    <property type="match status" value="1"/>
</dbReference>
<protein>
    <recommendedName>
        <fullName evidence="6">Cryptic loci regulator 2 N-terminal domain-containing protein</fullName>
    </recommendedName>
</protein>
<feature type="region of interest" description="Disordered" evidence="1">
    <location>
        <begin position="143"/>
        <end position="226"/>
    </location>
</feature>
<dbReference type="GO" id="GO:0030466">
    <property type="term" value="P:silent mating-type cassette heterochromatin formation"/>
    <property type="evidence" value="ECO:0007669"/>
    <property type="project" value="TreeGrafter"/>
</dbReference>
<dbReference type="GO" id="GO:0031934">
    <property type="term" value="C:mating-type region heterochromatin"/>
    <property type="evidence" value="ECO:0007669"/>
    <property type="project" value="TreeGrafter"/>
</dbReference>
<organism evidence="4 5">
    <name type="scientific">Letharia columbiana</name>
    <dbReference type="NCBI Taxonomy" id="112416"/>
    <lineage>
        <taxon>Eukaryota</taxon>
        <taxon>Fungi</taxon>
        <taxon>Dikarya</taxon>
        <taxon>Ascomycota</taxon>
        <taxon>Pezizomycotina</taxon>
        <taxon>Lecanoromycetes</taxon>
        <taxon>OSLEUM clade</taxon>
        <taxon>Lecanoromycetidae</taxon>
        <taxon>Lecanorales</taxon>
        <taxon>Lecanorineae</taxon>
        <taxon>Parmeliaceae</taxon>
        <taxon>Letharia</taxon>
    </lineage>
</organism>
<dbReference type="InterPro" id="IPR038986">
    <property type="entry name" value="Clr2"/>
</dbReference>
<gene>
    <name evidence="4" type="ORF">HO173_006873</name>
</gene>
<evidence type="ECO:0000259" key="3">
    <source>
        <dbReference type="Pfam" id="PF16761"/>
    </source>
</evidence>
<evidence type="ECO:0008006" key="6">
    <source>
        <dbReference type="Google" id="ProtNLM"/>
    </source>
</evidence>
<dbReference type="GO" id="GO:0033553">
    <property type="term" value="C:rDNA heterochromatin"/>
    <property type="evidence" value="ECO:0007669"/>
    <property type="project" value="TreeGrafter"/>
</dbReference>
<dbReference type="PANTHER" id="PTHR38046">
    <property type="entry name" value="CRYPTIC LOCI REGULATOR 2"/>
    <property type="match status" value="1"/>
</dbReference>
<evidence type="ECO:0000313" key="5">
    <source>
        <dbReference type="Proteomes" id="UP000578531"/>
    </source>
</evidence>
<feature type="compositionally biased region" description="Basic residues" evidence="1">
    <location>
        <begin position="249"/>
        <end position="259"/>
    </location>
</feature>
<dbReference type="InterPro" id="IPR018839">
    <property type="entry name" value="Tscrpt-silencing_Clr2_C"/>
</dbReference>
<evidence type="ECO:0000313" key="4">
    <source>
        <dbReference type="EMBL" id="KAF6234943.1"/>
    </source>
</evidence>
<feature type="domain" description="Cryptic loci regulator 2 C-terminal" evidence="2">
    <location>
        <begin position="527"/>
        <end position="650"/>
    </location>
</feature>
<dbReference type="RefSeq" id="XP_037164324.1">
    <property type="nucleotide sequence ID" value="XM_037308779.1"/>
</dbReference>
<sequence length="842" mass="96020">MTQPPDYSLFFTDGDQNHLPNDTELKQGYKSTDDYDLTKKALSIFAVEMAKRLETKISKGTIYSKIPTGYSAWPCPRKVGESGVEKSKIDWYIFGHPNNKKFDSFAQFSHHIHFLQQQQPPEDCPCKVCLKHPLTAQTVVYPDPAPASMISPSEDQAPSEEVGPKKDKPSHALKAQTDAASSSKDAKGGSRRQKPIPSGEEVEEEARAASSTSKGLSTKRHSRHTREELRAKAAAIFGEDSEDEAVPKIAKHPAKRRSHFAAMSEKPSKRVRTQRDEEEGLNIGGDEVAGSEAESPKDSDAGEKEIFVPDQDVLYHQELFAQIKKIYDQQLFIRIKEKKRFDEPMNQMIDTNFNTKEDIVHKMLTELPQQGSYVFRIGEIVAYLPDAKTTFRQEHTDGEFWMEDHETGKLLGRPPWLAGVVAQVPDRVVTPRMLGEEHGEETFPLHGSRYLIEPLPEMASSKKDTGLASIYVPFRNICPFAYAIDIHKGRPTSSYHGSMFCAMERMATLSLVYQQYVRAKWPHALMYYGGIYLGAELLVVGDAVRIESNFKIKGCYEILIINSIKLRFNGIQPEPNGRTVTGKRADFQRLYFRGHGFTTDKNHPHVGDPIEANIHPAMRQQQDAVKWYRIGNPDDEMEVDFSRVIGRLFESAVVMKWFARLWHANMEAEAINYGHEGVLQMRQLARMRSPNLGWDPNDNKGENPRWFWARDRVHALDLIYQGKREVGEADRMGGLDTHTHDSAELGSRNPLSWRSIVMKVDRDNAVGYPGKETVDRPRKLIGTETPKDKPTKFRSGRYYSFVNGETFDKWTRDTDSIMDNEDRKARRKALQKWWNGIFFLLY</sequence>
<keyword evidence="5" id="KW-1185">Reference proteome</keyword>
<evidence type="ECO:0000259" key="2">
    <source>
        <dbReference type="Pfam" id="PF10383"/>
    </source>
</evidence>
<dbReference type="EMBL" id="JACCJC010000027">
    <property type="protein sequence ID" value="KAF6234943.1"/>
    <property type="molecule type" value="Genomic_DNA"/>
</dbReference>
<name>A0A8H6FUJ3_9LECA</name>
<dbReference type="InterPro" id="IPR031915">
    <property type="entry name" value="Clr2_N"/>
</dbReference>
<dbReference type="Pfam" id="PF10383">
    <property type="entry name" value="Clr2"/>
    <property type="match status" value="1"/>
</dbReference>
<dbReference type="Pfam" id="PF16761">
    <property type="entry name" value="Clr2_transil"/>
    <property type="match status" value="1"/>
</dbReference>
<dbReference type="GO" id="GO:0070824">
    <property type="term" value="C:SHREC complex"/>
    <property type="evidence" value="ECO:0007669"/>
    <property type="project" value="InterPro"/>
</dbReference>
<dbReference type="AlphaFoldDB" id="A0A8H6FUJ3"/>
<proteinExistence type="predicted"/>
<reference evidence="4 5" key="1">
    <citation type="journal article" date="2020" name="Genomics">
        <title>Complete, high-quality genomes from long-read metagenomic sequencing of two wolf lichen thalli reveals enigmatic genome architecture.</title>
        <authorList>
            <person name="McKenzie S.K."/>
            <person name="Walston R.F."/>
            <person name="Allen J.L."/>
        </authorList>
    </citation>
    <scope>NUCLEOTIDE SEQUENCE [LARGE SCALE GENOMIC DNA]</scope>
    <source>
        <strain evidence="4">WasteWater2</strain>
    </source>
</reference>
<dbReference type="OrthoDB" id="438224at2759"/>
<dbReference type="GeneID" id="59288531"/>
<dbReference type="Proteomes" id="UP000578531">
    <property type="component" value="Unassembled WGS sequence"/>
</dbReference>
<accession>A0A8H6FUJ3</accession>
<comment type="caution">
    <text evidence="4">The sequence shown here is derived from an EMBL/GenBank/DDBJ whole genome shotgun (WGS) entry which is preliminary data.</text>
</comment>
<feature type="domain" description="Cryptic loci regulator 2 N-terminal" evidence="3">
    <location>
        <begin position="64"/>
        <end position="129"/>
    </location>
</feature>